<comment type="caution">
    <text evidence="1">The sequence shown here is derived from an EMBL/GenBank/DDBJ whole genome shotgun (WGS) entry which is preliminary data.</text>
</comment>
<name>A0A0G1MV15_9BACT</name>
<dbReference type="GO" id="GO:0003723">
    <property type="term" value="F:RNA binding"/>
    <property type="evidence" value="ECO:0007669"/>
    <property type="project" value="InterPro"/>
</dbReference>
<dbReference type="GO" id="GO:0001522">
    <property type="term" value="P:pseudouridine synthesis"/>
    <property type="evidence" value="ECO:0007669"/>
    <property type="project" value="InterPro"/>
</dbReference>
<evidence type="ECO:0008006" key="3">
    <source>
        <dbReference type="Google" id="ProtNLM"/>
    </source>
</evidence>
<dbReference type="GO" id="GO:0140098">
    <property type="term" value="F:catalytic activity, acting on RNA"/>
    <property type="evidence" value="ECO:0007669"/>
    <property type="project" value="UniProtKB-ARBA"/>
</dbReference>
<sequence length="71" mass="8068">MAVLYEDKETLVINKPVDLVVNRAESIRGETVQDWVEGQGWYKGLKDSRTQDIEALYWERSGVCHGGTGNR</sequence>
<evidence type="ECO:0000313" key="1">
    <source>
        <dbReference type="EMBL" id="KKT84587.1"/>
    </source>
</evidence>
<dbReference type="AlphaFoldDB" id="A0A0G1MV15"/>
<dbReference type="SUPFAM" id="SSF55120">
    <property type="entry name" value="Pseudouridine synthase"/>
    <property type="match status" value="1"/>
</dbReference>
<dbReference type="InterPro" id="IPR020103">
    <property type="entry name" value="PsdUridine_synth_cat_dom_sf"/>
</dbReference>
<dbReference type="Proteomes" id="UP000034797">
    <property type="component" value="Unassembled WGS sequence"/>
</dbReference>
<dbReference type="GO" id="GO:0006396">
    <property type="term" value="P:RNA processing"/>
    <property type="evidence" value="ECO:0007669"/>
    <property type="project" value="UniProtKB-ARBA"/>
</dbReference>
<accession>A0A0G1MV15</accession>
<gene>
    <name evidence="1" type="ORF">UW84_C0055G0009</name>
</gene>
<evidence type="ECO:0000313" key="2">
    <source>
        <dbReference type="Proteomes" id="UP000034797"/>
    </source>
</evidence>
<protein>
    <recommendedName>
        <fullName evidence="3">Pseudouridine synthase</fullName>
    </recommendedName>
</protein>
<reference evidence="1 2" key="1">
    <citation type="journal article" date="2015" name="Nature">
        <title>rRNA introns, odd ribosomes, and small enigmatic genomes across a large radiation of phyla.</title>
        <authorList>
            <person name="Brown C.T."/>
            <person name="Hug L.A."/>
            <person name="Thomas B.C."/>
            <person name="Sharon I."/>
            <person name="Castelle C.J."/>
            <person name="Singh A."/>
            <person name="Wilkins M.J."/>
            <person name="Williams K.H."/>
            <person name="Banfield J.F."/>
        </authorList>
    </citation>
    <scope>NUCLEOTIDE SEQUENCE [LARGE SCALE GENOMIC DNA]</scope>
</reference>
<organism evidence="1 2">
    <name type="scientific">Candidatus Collierbacteria bacterium GW2011_GWA2_44_99</name>
    <dbReference type="NCBI Taxonomy" id="1618380"/>
    <lineage>
        <taxon>Bacteria</taxon>
        <taxon>Candidatus Collieribacteriota</taxon>
    </lineage>
</organism>
<dbReference type="EMBL" id="LCJW01000055">
    <property type="protein sequence ID" value="KKT84587.1"/>
    <property type="molecule type" value="Genomic_DNA"/>
</dbReference>
<proteinExistence type="predicted"/>
<dbReference type="GO" id="GO:0009982">
    <property type="term" value="F:pseudouridine synthase activity"/>
    <property type="evidence" value="ECO:0007669"/>
    <property type="project" value="InterPro"/>
</dbReference>